<reference evidence="3 4" key="1">
    <citation type="journal article" date="2011" name="Genome Res.">
        <title>Phylogeny-wide analysis of social amoeba genomes highlights ancient origins for complex intercellular communication.</title>
        <authorList>
            <person name="Heidel A.J."/>
            <person name="Lawal H.M."/>
            <person name="Felder M."/>
            <person name="Schilde C."/>
            <person name="Helps N.R."/>
            <person name="Tunggal B."/>
            <person name="Rivero F."/>
            <person name="John U."/>
            <person name="Schleicher M."/>
            <person name="Eichinger L."/>
            <person name="Platzer M."/>
            <person name="Noegel A.A."/>
            <person name="Schaap P."/>
            <person name="Gloeckner G."/>
        </authorList>
    </citation>
    <scope>NUCLEOTIDE SEQUENCE [LARGE SCALE GENOMIC DNA]</scope>
    <source>
        <strain evidence="4">ATCC 26659 / Pp 5 / PN500</strain>
    </source>
</reference>
<accession>D3BHU0</accession>
<feature type="region of interest" description="Disordered" evidence="1">
    <location>
        <begin position="30"/>
        <end position="102"/>
    </location>
</feature>
<evidence type="ECO:0000313" key="3">
    <source>
        <dbReference type="EMBL" id="EFA78840.1"/>
    </source>
</evidence>
<dbReference type="AlphaFoldDB" id="D3BHU0"/>
<keyword evidence="2" id="KW-0732">Signal</keyword>
<gene>
    <name evidence="3" type="ORF">PPL_08305</name>
</gene>
<feature type="compositionally biased region" description="Polar residues" evidence="1">
    <location>
        <begin position="53"/>
        <end position="64"/>
    </location>
</feature>
<name>D3BHU0_HETP5</name>
<feature type="compositionally biased region" description="Polar residues" evidence="1">
    <location>
        <begin position="262"/>
        <end position="271"/>
    </location>
</feature>
<feature type="compositionally biased region" description="Low complexity" evidence="1">
    <location>
        <begin position="136"/>
        <end position="146"/>
    </location>
</feature>
<evidence type="ECO:0000256" key="2">
    <source>
        <dbReference type="SAM" id="SignalP"/>
    </source>
</evidence>
<organism evidence="3 4">
    <name type="scientific">Heterostelium pallidum (strain ATCC 26659 / Pp 5 / PN500)</name>
    <name type="common">Cellular slime mold</name>
    <name type="synonym">Polysphondylium pallidum</name>
    <dbReference type="NCBI Taxonomy" id="670386"/>
    <lineage>
        <taxon>Eukaryota</taxon>
        <taxon>Amoebozoa</taxon>
        <taxon>Evosea</taxon>
        <taxon>Eumycetozoa</taxon>
        <taxon>Dictyostelia</taxon>
        <taxon>Acytosteliales</taxon>
        <taxon>Acytosteliaceae</taxon>
        <taxon>Heterostelium</taxon>
    </lineage>
</organism>
<dbReference type="GeneID" id="31363785"/>
<evidence type="ECO:0000313" key="4">
    <source>
        <dbReference type="Proteomes" id="UP000001396"/>
    </source>
</evidence>
<feature type="region of interest" description="Disordered" evidence="1">
    <location>
        <begin position="135"/>
        <end position="173"/>
    </location>
</feature>
<feature type="chain" id="PRO_5003041241" evidence="2">
    <location>
        <begin position="17"/>
        <end position="574"/>
    </location>
</feature>
<dbReference type="Proteomes" id="UP000001396">
    <property type="component" value="Unassembled WGS sequence"/>
</dbReference>
<feature type="compositionally biased region" description="Basic and acidic residues" evidence="1">
    <location>
        <begin position="148"/>
        <end position="159"/>
    </location>
</feature>
<feature type="region of interest" description="Disordered" evidence="1">
    <location>
        <begin position="533"/>
        <end position="574"/>
    </location>
</feature>
<dbReference type="FunCoup" id="D3BHU0">
    <property type="interactions" value="805"/>
</dbReference>
<dbReference type="PANTHER" id="PTHR36911:SF3">
    <property type="entry name" value="GATA ZINC FINGER DOMAIN-CONTAINING PROTEIN 4-RELATED"/>
    <property type="match status" value="1"/>
</dbReference>
<feature type="compositionally biased region" description="Low complexity" evidence="1">
    <location>
        <begin position="537"/>
        <end position="557"/>
    </location>
</feature>
<proteinExistence type="predicted"/>
<feature type="region of interest" description="Disordered" evidence="1">
    <location>
        <begin position="238"/>
        <end position="296"/>
    </location>
</feature>
<dbReference type="OMA" id="IEWVAYS"/>
<dbReference type="InParanoid" id="D3BHU0"/>
<dbReference type="EMBL" id="ADBJ01000037">
    <property type="protein sequence ID" value="EFA78840.1"/>
    <property type="molecule type" value="Genomic_DNA"/>
</dbReference>
<protein>
    <submittedName>
        <fullName evidence="3">Uncharacterized protein</fullName>
    </submittedName>
</protein>
<comment type="caution">
    <text evidence="3">The sequence shown here is derived from an EMBL/GenBank/DDBJ whole genome shotgun (WGS) entry which is preliminary data.</text>
</comment>
<sequence length="574" mass="64030">MLIDVLFSLWLLVVYEQREIGERETMEDHMIQNNNNNGDSGGGGVGASVNDGIGTTTSTTSPKINNNNNNNNNSGNDQVFGDSTTTATATSKDDPTNIRFGSSQKTFTSLFGQIPMPHNIAIQQIPSQVASLPLADSNRYNKNGNNNEDDHSNNNGDDHHKHHHRSSRFTPYRATPHLDYQDRLELVEQIVSMFPLLEKDGKVYSILERNSWSVEKSIPELQKRHDQQELIAKQAKALVPNNLDGSGGNNNNGGGGDTMNDSQEMSEGRSISLSDSMSYEDEDEELLGEEEEEPVDDNQLFPKLKEDIQTLKDIFGNTYQEFELKGYYMMCNGNLELVIDQLVNEQNQINKLKEEKPSVQLPPRQPLTSRLSEAEKRALQLQLIEEQEKLEKNFETKKKEKESSHPNKKTYSQQDILKELKELFGKTVEEGVIDWVAYSCDYNLGNCVTQLIDLKNNALMKKGQAAAAAAGFKPQLDPAVQMKLQSGVAELLGGMAPKAEAQMTDDTTTPTILTSQVSFESFLTDVQSKLTVPHSETSTTTTNNNNNNNNTKTSPTSLWETSQTNIKLEKTDDK</sequence>
<dbReference type="PANTHER" id="PTHR36911">
    <property type="entry name" value="LIM ZINC-BINDING DOMAIN-CONTAINING PROTEIN-RELATED"/>
    <property type="match status" value="1"/>
</dbReference>
<feature type="compositionally biased region" description="Gly residues" evidence="1">
    <location>
        <begin position="245"/>
        <end position="257"/>
    </location>
</feature>
<evidence type="ECO:0000256" key="1">
    <source>
        <dbReference type="SAM" id="MobiDB-lite"/>
    </source>
</evidence>
<dbReference type="RefSeq" id="XP_020430964.1">
    <property type="nucleotide sequence ID" value="XM_020579125.1"/>
</dbReference>
<feature type="signal peptide" evidence="2">
    <location>
        <begin position="1"/>
        <end position="16"/>
    </location>
</feature>
<feature type="compositionally biased region" description="Acidic residues" evidence="1">
    <location>
        <begin position="278"/>
        <end position="296"/>
    </location>
</feature>
<keyword evidence="4" id="KW-1185">Reference proteome</keyword>